<dbReference type="Gene3D" id="1.20.120.1630">
    <property type="match status" value="1"/>
</dbReference>
<evidence type="ECO:0000313" key="6">
    <source>
        <dbReference type="EnsemblMetazoa" id="SMAR003326-PA"/>
    </source>
</evidence>
<dbReference type="HOGENOM" id="CLU_2174099_0_0_1"/>
<dbReference type="InterPro" id="IPR007269">
    <property type="entry name" value="ICMT_MeTrfase"/>
</dbReference>
<feature type="transmembrane region" description="Helical" evidence="5">
    <location>
        <begin position="47"/>
        <end position="70"/>
    </location>
</feature>
<keyword evidence="5" id="KW-0489">Methyltransferase</keyword>
<comment type="similarity">
    <text evidence="5">Belongs to the class VI-like SAM-binding methyltransferase superfamily. Isoprenylcysteine carboxyl methyltransferase family.</text>
</comment>
<reference evidence="6" key="2">
    <citation type="submission" date="2015-02" db="UniProtKB">
        <authorList>
            <consortium name="EnsemblMetazoa"/>
        </authorList>
    </citation>
    <scope>IDENTIFICATION</scope>
</reference>
<dbReference type="STRING" id="126957.T1IQK6"/>
<comment type="caution">
    <text evidence="5">Lacks conserved residue(s) required for the propagation of feature annotation.</text>
</comment>
<comment type="catalytic activity">
    <reaction evidence="5">
        <text>[protein]-C-terminal S-[(2E,6E)-farnesyl]-L-cysteine + S-adenosyl-L-methionine = [protein]-C-terminal S-[(2E,6E)-farnesyl]-L-cysteine methyl ester + S-adenosyl-L-homocysteine</text>
        <dbReference type="Rhea" id="RHEA:21672"/>
        <dbReference type="Rhea" id="RHEA-COMP:12125"/>
        <dbReference type="Rhea" id="RHEA-COMP:12126"/>
        <dbReference type="ChEBI" id="CHEBI:57856"/>
        <dbReference type="ChEBI" id="CHEBI:59789"/>
        <dbReference type="ChEBI" id="CHEBI:90510"/>
        <dbReference type="ChEBI" id="CHEBI:90511"/>
        <dbReference type="EC" id="2.1.1.100"/>
    </reaction>
</comment>
<keyword evidence="5" id="KW-0808">Transferase</keyword>
<dbReference type="eggNOG" id="KOG2628">
    <property type="taxonomic scope" value="Eukaryota"/>
</dbReference>
<keyword evidence="4 5" id="KW-0472">Membrane</keyword>
<dbReference type="GO" id="GO:0005789">
    <property type="term" value="C:endoplasmic reticulum membrane"/>
    <property type="evidence" value="ECO:0007669"/>
    <property type="project" value="UniProtKB-SubCell"/>
</dbReference>
<dbReference type="PANTHER" id="PTHR12714:SF9">
    <property type="entry name" value="PROTEIN-S-ISOPRENYLCYSTEINE O-METHYLTRANSFERASE"/>
    <property type="match status" value="1"/>
</dbReference>
<evidence type="ECO:0000256" key="4">
    <source>
        <dbReference type="ARBA" id="ARBA00023136"/>
    </source>
</evidence>
<comment type="subcellular location">
    <subcellularLocation>
        <location evidence="5">Endoplasmic reticulum membrane</location>
        <topology evidence="5">Multi-pass membrane protein</topology>
    </subcellularLocation>
    <subcellularLocation>
        <location evidence="1">Membrane</location>
        <topology evidence="1">Multi-pass membrane protein</topology>
    </subcellularLocation>
</comment>
<dbReference type="AlphaFoldDB" id="T1IQK6"/>
<dbReference type="Pfam" id="PF04140">
    <property type="entry name" value="ICMT"/>
    <property type="match status" value="1"/>
</dbReference>
<keyword evidence="3 5" id="KW-1133">Transmembrane helix</keyword>
<sequence length="110" mass="12642">MVAIRSFGLGFVFGVAVLLSLWAESRAVSFGWYLCLLSFFHISEYVTTAMIVLCNPICLIGYTIASWNFFNERIYEEELILLNFFGKDYVKYQKKVPTGLPFISGFRVEN</sequence>
<dbReference type="EnsemblMetazoa" id="SMAR003326-RA">
    <property type="protein sequence ID" value="SMAR003326-PA"/>
    <property type="gene ID" value="SMAR003326"/>
</dbReference>
<keyword evidence="5" id="KW-0256">Endoplasmic reticulum</keyword>
<dbReference type="Proteomes" id="UP000014500">
    <property type="component" value="Unassembled WGS sequence"/>
</dbReference>
<evidence type="ECO:0000256" key="2">
    <source>
        <dbReference type="ARBA" id="ARBA00022692"/>
    </source>
</evidence>
<evidence type="ECO:0000256" key="1">
    <source>
        <dbReference type="ARBA" id="ARBA00004141"/>
    </source>
</evidence>
<dbReference type="PANTHER" id="PTHR12714">
    <property type="entry name" value="PROTEIN-S ISOPRENYLCYSTEINE O-METHYLTRANSFERASE"/>
    <property type="match status" value="1"/>
</dbReference>
<organism evidence="6 7">
    <name type="scientific">Strigamia maritima</name>
    <name type="common">European centipede</name>
    <name type="synonym">Geophilus maritimus</name>
    <dbReference type="NCBI Taxonomy" id="126957"/>
    <lineage>
        <taxon>Eukaryota</taxon>
        <taxon>Metazoa</taxon>
        <taxon>Ecdysozoa</taxon>
        <taxon>Arthropoda</taxon>
        <taxon>Myriapoda</taxon>
        <taxon>Chilopoda</taxon>
        <taxon>Pleurostigmophora</taxon>
        <taxon>Geophilomorpha</taxon>
        <taxon>Linotaeniidae</taxon>
        <taxon>Strigamia</taxon>
    </lineage>
</organism>
<evidence type="ECO:0000256" key="5">
    <source>
        <dbReference type="RuleBase" id="RU362022"/>
    </source>
</evidence>
<reference evidence="7" key="1">
    <citation type="submission" date="2011-05" db="EMBL/GenBank/DDBJ databases">
        <authorList>
            <person name="Richards S.R."/>
            <person name="Qu J."/>
            <person name="Jiang H."/>
            <person name="Jhangiani S.N."/>
            <person name="Agravi P."/>
            <person name="Goodspeed R."/>
            <person name="Gross S."/>
            <person name="Mandapat C."/>
            <person name="Jackson L."/>
            <person name="Mathew T."/>
            <person name="Pu L."/>
            <person name="Thornton R."/>
            <person name="Saada N."/>
            <person name="Wilczek-Boney K.B."/>
            <person name="Lee S."/>
            <person name="Kovar C."/>
            <person name="Wu Y."/>
            <person name="Scherer S.E."/>
            <person name="Worley K.C."/>
            <person name="Muzny D.M."/>
            <person name="Gibbs R."/>
        </authorList>
    </citation>
    <scope>NUCLEOTIDE SEQUENCE</scope>
    <source>
        <strain evidence="7">Brora</strain>
    </source>
</reference>
<dbReference type="EMBL" id="JH431312">
    <property type="status" value="NOT_ANNOTATED_CDS"/>
    <property type="molecule type" value="Genomic_DNA"/>
</dbReference>
<dbReference type="EC" id="2.1.1.100" evidence="5"/>
<keyword evidence="5" id="KW-0949">S-adenosyl-L-methionine</keyword>
<protein>
    <recommendedName>
        <fullName evidence="5">Protein-S-isoprenylcysteine O-methyltransferase</fullName>
        <ecNumber evidence="5">2.1.1.100</ecNumber>
    </recommendedName>
</protein>
<evidence type="ECO:0000256" key="3">
    <source>
        <dbReference type="ARBA" id="ARBA00022989"/>
    </source>
</evidence>
<dbReference type="PhylomeDB" id="T1IQK6"/>
<dbReference type="GO" id="GO:0004671">
    <property type="term" value="F:protein C-terminal S-isoprenylcysteine carboxyl O-methyltransferase activity"/>
    <property type="evidence" value="ECO:0007669"/>
    <property type="project" value="UniProtKB-EC"/>
</dbReference>
<evidence type="ECO:0000313" key="7">
    <source>
        <dbReference type="Proteomes" id="UP000014500"/>
    </source>
</evidence>
<proteinExistence type="inferred from homology"/>
<name>T1IQK6_STRMM</name>
<keyword evidence="7" id="KW-1185">Reference proteome</keyword>
<dbReference type="GO" id="GO:0032259">
    <property type="term" value="P:methylation"/>
    <property type="evidence" value="ECO:0007669"/>
    <property type="project" value="UniProtKB-KW"/>
</dbReference>
<keyword evidence="2 5" id="KW-0812">Transmembrane</keyword>
<accession>T1IQK6</accession>